<feature type="compositionally biased region" description="Low complexity" evidence="1">
    <location>
        <begin position="31"/>
        <end position="91"/>
    </location>
</feature>
<organism evidence="3 4">
    <name type="scientific">Nannocystis pusilla</name>
    <dbReference type="NCBI Taxonomy" id="889268"/>
    <lineage>
        <taxon>Bacteria</taxon>
        <taxon>Pseudomonadati</taxon>
        <taxon>Myxococcota</taxon>
        <taxon>Polyangia</taxon>
        <taxon>Nannocystales</taxon>
        <taxon>Nannocystaceae</taxon>
        <taxon>Nannocystis</taxon>
    </lineage>
</organism>
<name>A0ABS7U054_9BACT</name>
<dbReference type="RefSeq" id="WP_224195635.1">
    <property type="nucleotide sequence ID" value="NZ_JAIRAU010000044.1"/>
</dbReference>
<dbReference type="Proteomes" id="UP001139031">
    <property type="component" value="Unassembled WGS sequence"/>
</dbReference>
<keyword evidence="2" id="KW-0732">Signal</keyword>
<evidence type="ECO:0000313" key="3">
    <source>
        <dbReference type="EMBL" id="MBZ5713902.1"/>
    </source>
</evidence>
<proteinExistence type="predicted"/>
<evidence type="ECO:0000256" key="1">
    <source>
        <dbReference type="SAM" id="MobiDB-lite"/>
    </source>
</evidence>
<protein>
    <submittedName>
        <fullName evidence="3">Uncharacterized protein</fullName>
    </submittedName>
</protein>
<evidence type="ECO:0000313" key="4">
    <source>
        <dbReference type="Proteomes" id="UP001139031"/>
    </source>
</evidence>
<feature type="signal peptide" evidence="2">
    <location>
        <begin position="1"/>
        <end position="20"/>
    </location>
</feature>
<keyword evidence="4" id="KW-1185">Reference proteome</keyword>
<gene>
    <name evidence="3" type="ORF">K7C98_32120</name>
</gene>
<evidence type="ECO:0000256" key="2">
    <source>
        <dbReference type="SAM" id="SignalP"/>
    </source>
</evidence>
<sequence>MQPRPYIVTSLLLVAAADLACIFVEPGHGTEGTSAATTEASSSGSSSSDASSSEPTGTDTDASSSDASSGDASSTDASTTESTGTDSTTADPNYKRDCQPGDFVCDDWGCQAATESGECYKPCTPSGEIGGTDSECDEPERPFCSQVGLAFGGDFDCNGCKHICVAEPLNWCDYGANECE</sequence>
<reference evidence="3" key="1">
    <citation type="submission" date="2021-08" db="EMBL/GenBank/DDBJ databases">
        <authorList>
            <person name="Stevens D.C."/>
        </authorList>
    </citation>
    <scope>NUCLEOTIDE SEQUENCE</scope>
    <source>
        <strain evidence="3">DSM 53165</strain>
    </source>
</reference>
<feature type="chain" id="PRO_5047252670" evidence="2">
    <location>
        <begin position="21"/>
        <end position="180"/>
    </location>
</feature>
<comment type="caution">
    <text evidence="3">The sequence shown here is derived from an EMBL/GenBank/DDBJ whole genome shotgun (WGS) entry which is preliminary data.</text>
</comment>
<feature type="region of interest" description="Disordered" evidence="1">
    <location>
        <begin position="29"/>
        <end position="95"/>
    </location>
</feature>
<dbReference type="EMBL" id="JAIRAU010000044">
    <property type="protein sequence ID" value="MBZ5713902.1"/>
    <property type="molecule type" value="Genomic_DNA"/>
</dbReference>
<accession>A0ABS7U054</accession>